<keyword evidence="5" id="KW-1185">Reference proteome</keyword>
<evidence type="ECO:0000256" key="1">
    <source>
        <dbReference type="ARBA" id="ARBA00023125"/>
    </source>
</evidence>
<dbReference type="Proteomes" id="UP000799640">
    <property type="component" value="Unassembled WGS sequence"/>
</dbReference>
<dbReference type="InterPro" id="IPR006600">
    <property type="entry name" value="HTH_CenpB_DNA-bd_dom"/>
</dbReference>
<feature type="domain" description="HTH CENPB-type" evidence="3">
    <location>
        <begin position="27"/>
        <end position="61"/>
    </location>
</feature>
<proteinExistence type="predicted"/>
<dbReference type="AlphaFoldDB" id="A0A6G1I3E7"/>
<dbReference type="Pfam" id="PF03221">
    <property type="entry name" value="HTH_Tnp_Tc5"/>
    <property type="match status" value="1"/>
</dbReference>
<keyword evidence="1" id="KW-0238">DNA-binding</keyword>
<dbReference type="OrthoDB" id="5396311at2759"/>
<feature type="region of interest" description="Disordered" evidence="2">
    <location>
        <begin position="42"/>
        <end position="66"/>
    </location>
</feature>
<evidence type="ECO:0000256" key="2">
    <source>
        <dbReference type="SAM" id="MobiDB-lite"/>
    </source>
</evidence>
<evidence type="ECO:0000313" key="4">
    <source>
        <dbReference type="EMBL" id="KAF2402828.1"/>
    </source>
</evidence>
<accession>A0A6G1I3E7</accession>
<evidence type="ECO:0000313" key="5">
    <source>
        <dbReference type="Proteomes" id="UP000799640"/>
    </source>
</evidence>
<dbReference type="EMBL" id="ML996690">
    <property type="protein sequence ID" value="KAF2402828.1"/>
    <property type="molecule type" value="Genomic_DNA"/>
</dbReference>
<feature type="non-terminal residue" evidence="4">
    <location>
        <position position="66"/>
    </location>
</feature>
<protein>
    <recommendedName>
        <fullName evidence="3">HTH CENPB-type domain-containing protein</fullName>
    </recommendedName>
</protein>
<evidence type="ECO:0000259" key="3">
    <source>
        <dbReference type="Pfam" id="PF03221"/>
    </source>
</evidence>
<organism evidence="4 5">
    <name type="scientific">Trichodelitschia bisporula</name>
    <dbReference type="NCBI Taxonomy" id="703511"/>
    <lineage>
        <taxon>Eukaryota</taxon>
        <taxon>Fungi</taxon>
        <taxon>Dikarya</taxon>
        <taxon>Ascomycota</taxon>
        <taxon>Pezizomycotina</taxon>
        <taxon>Dothideomycetes</taxon>
        <taxon>Dothideomycetes incertae sedis</taxon>
        <taxon>Phaeotrichales</taxon>
        <taxon>Phaeotrichaceae</taxon>
        <taxon>Trichodelitschia</taxon>
    </lineage>
</organism>
<reference evidence="4" key="1">
    <citation type="journal article" date="2020" name="Stud. Mycol.">
        <title>101 Dothideomycetes genomes: a test case for predicting lifestyles and emergence of pathogens.</title>
        <authorList>
            <person name="Haridas S."/>
            <person name="Albert R."/>
            <person name="Binder M."/>
            <person name="Bloem J."/>
            <person name="Labutti K."/>
            <person name="Salamov A."/>
            <person name="Andreopoulos B."/>
            <person name="Baker S."/>
            <person name="Barry K."/>
            <person name="Bills G."/>
            <person name="Bluhm B."/>
            <person name="Cannon C."/>
            <person name="Castanera R."/>
            <person name="Culley D."/>
            <person name="Daum C."/>
            <person name="Ezra D."/>
            <person name="Gonzalez J."/>
            <person name="Henrissat B."/>
            <person name="Kuo A."/>
            <person name="Liang C."/>
            <person name="Lipzen A."/>
            <person name="Lutzoni F."/>
            <person name="Magnuson J."/>
            <person name="Mondo S."/>
            <person name="Nolan M."/>
            <person name="Ohm R."/>
            <person name="Pangilinan J."/>
            <person name="Park H.-J."/>
            <person name="Ramirez L."/>
            <person name="Alfaro M."/>
            <person name="Sun H."/>
            <person name="Tritt A."/>
            <person name="Yoshinaga Y."/>
            <person name="Zwiers L.-H."/>
            <person name="Turgeon B."/>
            <person name="Goodwin S."/>
            <person name="Spatafora J."/>
            <person name="Crous P."/>
            <person name="Grigoriev I."/>
        </authorList>
    </citation>
    <scope>NUCLEOTIDE SEQUENCE</scope>
    <source>
        <strain evidence="4">CBS 262.69</strain>
    </source>
</reference>
<sequence length="66" mass="7555">LPRTTLSNRFRGTHSPRTAHITQQLLSPDQEVFLTAWFRREEKSGSAPSGEEVRRQAHRILLESGN</sequence>
<feature type="non-terminal residue" evidence="4">
    <location>
        <position position="1"/>
    </location>
</feature>
<name>A0A6G1I3E7_9PEZI</name>
<gene>
    <name evidence="4" type="ORF">EJ06DRAFT_462895</name>
</gene>
<dbReference type="GO" id="GO:0003677">
    <property type="term" value="F:DNA binding"/>
    <property type="evidence" value="ECO:0007669"/>
    <property type="project" value="UniProtKB-KW"/>
</dbReference>